<gene>
    <name evidence="1" type="ORF">S01H4_47599</name>
</gene>
<protein>
    <submittedName>
        <fullName evidence="1">Uncharacterized protein</fullName>
    </submittedName>
</protein>
<dbReference type="EMBL" id="BART01026745">
    <property type="protein sequence ID" value="GAH00571.1"/>
    <property type="molecule type" value="Genomic_DNA"/>
</dbReference>
<comment type="caution">
    <text evidence="1">The sequence shown here is derived from an EMBL/GenBank/DDBJ whole genome shotgun (WGS) entry which is preliminary data.</text>
</comment>
<proteinExistence type="predicted"/>
<evidence type="ECO:0000313" key="1">
    <source>
        <dbReference type="EMBL" id="GAH00571.1"/>
    </source>
</evidence>
<reference evidence="1" key="1">
    <citation type="journal article" date="2014" name="Front. Microbiol.">
        <title>High frequency of phylogenetically diverse reductive dehalogenase-homologous genes in deep subseafloor sedimentary metagenomes.</title>
        <authorList>
            <person name="Kawai M."/>
            <person name="Futagami T."/>
            <person name="Toyoda A."/>
            <person name="Takaki Y."/>
            <person name="Nishi S."/>
            <person name="Hori S."/>
            <person name="Arai W."/>
            <person name="Tsubouchi T."/>
            <person name="Morono Y."/>
            <person name="Uchiyama I."/>
            <person name="Ito T."/>
            <person name="Fujiyama A."/>
            <person name="Inagaki F."/>
            <person name="Takami H."/>
        </authorList>
    </citation>
    <scope>NUCLEOTIDE SEQUENCE</scope>
    <source>
        <strain evidence="1">Expedition CK06-06</strain>
    </source>
</reference>
<sequence>CIIYAIFNPMYVLSWWWVKGKAVALAIYNWLKGLSK</sequence>
<organism evidence="1">
    <name type="scientific">marine sediment metagenome</name>
    <dbReference type="NCBI Taxonomy" id="412755"/>
    <lineage>
        <taxon>unclassified sequences</taxon>
        <taxon>metagenomes</taxon>
        <taxon>ecological metagenomes</taxon>
    </lineage>
</organism>
<dbReference type="AlphaFoldDB" id="X1BXP5"/>
<feature type="non-terminal residue" evidence="1">
    <location>
        <position position="1"/>
    </location>
</feature>
<accession>X1BXP5</accession>
<name>X1BXP5_9ZZZZ</name>